<accession>A0A814C2B6</accession>
<dbReference type="EMBL" id="CAJNOR010000516">
    <property type="protein sequence ID" value="CAF0936724.1"/>
    <property type="molecule type" value="Genomic_DNA"/>
</dbReference>
<name>A0A814C2B6_ADIRI</name>
<dbReference type="Proteomes" id="UP000663828">
    <property type="component" value="Unassembled WGS sequence"/>
</dbReference>
<organism evidence="1 2">
    <name type="scientific">Adineta ricciae</name>
    <name type="common">Rotifer</name>
    <dbReference type="NCBI Taxonomy" id="249248"/>
    <lineage>
        <taxon>Eukaryota</taxon>
        <taxon>Metazoa</taxon>
        <taxon>Spiralia</taxon>
        <taxon>Gnathifera</taxon>
        <taxon>Rotifera</taxon>
        <taxon>Eurotatoria</taxon>
        <taxon>Bdelloidea</taxon>
        <taxon>Adinetida</taxon>
        <taxon>Adinetidae</taxon>
        <taxon>Adineta</taxon>
    </lineage>
</organism>
<gene>
    <name evidence="1" type="ORF">XAT740_LOCUS9886</name>
</gene>
<sequence>MSLVRTWISIILTLNIDPILLRHHCFVEGILVRRTPISDKKYEQVIAERYLFTPFADECTAWTVLNNVSNAWQVVALPEYHFRAAEGVWLLIQASTQPPARNTLQMAWMSLFANGTLLALSDIDVNSKASLLVVSQSISRRMLYTAALISPDDIQLILCDQFIATSCKVTRSISFPAVLTRATAIRAGVFIEDFGVAGWLYIATDSGLHGLDLSTFTVMSFINGINVSVSSLAWSSKRQAVFVGTEKKLWICSYGSKNEGWRFEYVTSIIDAPITSLVYNNVQDKLWIGQSTGITLASPIIMSTGRLHWYFSRLAGQISNPGSDIGHLPFANITALSVSHSKSSPDGRVWLGAMRGVMRFDPNTTDRNAWRVFNSARYIPNRDAVAEVSSLAVLSPISSASVELGTTAVAVTSKGLTVLRFEMWTLKQKAEHFQAFFNRRHRHEKYGLVSSCYMSSWGDSRTCIKRADENDGLWTSMYLSSQIFRYQVTQDVTVKASAWTHFQALELLNKVTGIPGYPARSFEEHTDFTPYPDWHPSPYNSTLRYQSDTSSDEIDGHEFIYPLVHDLLATNDDERYRAYILLFNITNNILTHDWYLVGETANHTSWGIWNPKDVNDDFDFQDDRGLNSLEILAFLLQTYAHSGNERFLVGAKLLIESYSYDVNIINQKMLAVCDNNFSDDELAYLSYFNLVSAAQKIFSNDYLSPRQKANAQVIIDNILEYMKIGLDLSHKYKQMEKSPFYNFIYCYASGQVNATQHLFKESNISPFGFDCTTLLDDSIWYMQRWPLELVDWPQFNSDRLDVEINTPANCNGGRHSLTMLPPDERAVHLWNGNVYLLDNGNGTVEMDPTSFLISYWGMRYFDLLA</sequence>
<keyword evidence="2" id="KW-1185">Reference proteome</keyword>
<dbReference type="AlphaFoldDB" id="A0A814C2B6"/>
<reference evidence="1" key="1">
    <citation type="submission" date="2021-02" db="EMBL/GenBank/DDBJ databases">
        <authorList>
            <person name="Nowell W R."/>
        </authorList>
    </citation>
    <scope>NUCLEOTIDE SEQUENCE</scope>
</reference>
<evidence type="ECO:0000313" key="2">
    <source>
        <dbReference type="Proteomes" id="UP000663828"/>
    </source>
</evidence>
<dbReference type="Gene3D" id="2.130.10.10">
    <property type="entry name" value="YVTN repeat-like/Quinoprotein amine dehydrogenase"/>
    <property type="match status" value="1"/>
</dbReference>
<protein>
    <submittedName>
        <fullName evidence="1">Uncharacterized protein</fullName>
    </submittedName>
</protein>
<proteinExistence type="predicted"/>
<dbReference type="SUPFAM" id="SSF63829">
    <property type="entry name" value="Calcium-dependent phosphotriesterase"/>
    <property type="match status" value="1"/>
</dbReference>
<dbReference type="InterPro" id="IPR015943">
    <property type="entry name" value="WD40/YVTN_repeat-like_dom_sf"/>
</dbReference>
<evidence type="ECO:0000313" key="1">
    <source>
        <dbReference type="EMBL" id="CAF0936724.1"/>
    </source>
</evidence>
<comment type="caution">
    <text evidence="1">The sequence shown here is derived from an EMBL/GenBank/DDBJ whole genome shotgun (WGS) entry which is preliminary data.</text>
</comment>